<evidence type="ECO:0000256" key="4">
    <source>
        <dbReference type="ARBA" id="ARBA00022692"/>
    </source>
</evidence>
<gene>
    <name evidence="8" type="ORF">CSOJ01_14085</name>
</gene>
<dbReference type="GO" id="GO:0033573">
    <property type="term" value="C:high-affinity iron permease complex"/>
    <property type="evidence" value="ECO:0007669"/>
    <property type="project" value="InterPro"/>
</dbReference>
<dbReference type="PANTHER" id="PTHR31632">
    <property type="entry name" value="IRON TRANSPORTER FTH1"/>
    <property type="match status" value="1"/>
</dbReference>
<comment type="similarity">
    <text evidence="2">Belongs to the oxidase-dependent Fe transporter (OFeT) (TC 9.A.10.1) family.</text>
</comment>
<dbReference type="InterPro" id="IPR004923">
    <property type="entry name" value="FTR1/Fip1/EfeU"/>
</dbReference>
<evidence type="ECO:0000256" key="7">
    <source>
        <dbReference type="SAM" id="Phobius"/>
    </source>
</evidence>
<evidence type="ECO:0000256" key="5">
    <source>
        <dbReference type="ARBA" id="ARBA00022989"/>
    </source>
</evidence>
<dbReference type="PANTHER" id="PTHR31632:SF2">
    <property type="entry name" value="PLASMA MEMBRANE IRON PERMEASE"/>
    <property type="match status" value="1"/>
</dbReference>
<keyword evidence="5 7" id="KW-1133">Transmembrane helix</keyword>
<comment type="caution">
    <text evidence="8">The sequence shown here is derived from an EMBL/GenBank/DDBJ whole genome shotgun (WGS) entry which is preliminary data.</text>
</comment>
<name>A0A8H6IQT4_9PEZI</name>
<comment type="subcellular location">
    <subcellularLocation>
        <location evidence="1">Membrane</location>
        <topology evidence="1">Multi-pass membrane protein</topology>
    </subcellularLocation>
</comment>
<dbReference type="GO" id="GO:0015093">
    <property type="term" value="F:ferrous iron transmembrane transporter activity"/>
    <property type="evidence" value="ECO:0007669"/>
    <property type="project" value="TreeGrafter"/>
</dbReference>
<keyword evidence="6 7" id="KW-0472">Membrane</keyword>
<keyword evidence="3" id="KW-0406">Ion transport</keyword>
<feature type="transmembrane region" description="Helical" evidence="7">
    <location>
        <begin position="149"/>
        <end position="176"/>
    </location>
</feature>
<evidence type="ECO:0000256" key="6">
    <source>
        <dbReference type="ARBA" id="ARBA00023136"/>
    </source>
</evidence>
<dbReference type="Proteomes" id="UP000652219">
    <property type="component" value="Unassembled WGS sequence"/>
</dbReference>
<evidence type="ECO:0000256" key="3">
    <source>
        <dbReference type="ARBA" id="ARBA00022496"/>
    </source>
</evidence>
<feature type="transmembrane region" description="Helical" evidence="7">
    <location>
        <begin position="213"/>
        <end position="235"/>
    </location>
</feature>
<keyword evidence="3" id="KW-0408">Iron</keyword>
<evidence type="ECO:0000256" key="1">
    <source>
        <dbReference type="ARBA" id="ARBA00004141"/>
    </source>
</evidence>
<organism evidence="8 9">
    <name type="scientific">Colletotrichum sojae</name>
    <dbReference type="NCBI Taxonomy" id="2175907"/>
    <lineage>
        <taxon>Eukaryota</taxon>
        <taxon>Fungi</taxon>
        <taxon>Dikarya</taxon>
        <taxon>Ascomycota</taxon>
        <taxon>Pezizomycotina</taxon>
        <taxon>Sordariomycetes</taxon>
        <taxon>Hypocreomycetidae</taxon>
        <taxon>Glomerellales</taxon>
        <taxon>Glomerellaceae</taxon>
        <taxon>Colletotrichum</taxon>
        <taxon>Colletotrichum orchidearum species complex</taxon>
    </lineage>
</organism>
<evidence type="ECO:0000313" key="8">
    <source>
        <dbReference type="EMBL" id="KAF6792706.1"/>
    </source>
</evidence>
<dbReference type="AlphaFoldDB" id="A0A8H6IQT4"/>
<reference evidence="8 9" key="1">
    <citation type="journal article" date="2020" name="Phytopathology">
        <title>Genome Sequence Resources of Colletotrichum truncatum, C. plurivorum, C. musicola, and C. sojae: Four Species Pathogenic to Soybean (Glycine max).</title>
        <authorList>
            <person name="Rogerio F."/>
            <person name="Boufleur T.R."/>
            <person name="Ciampi-Guillardi M."/>
            <person name="Sukno S.A."/>
            <person name="Thon M.R."/>
            <person name="Massola Junior N.S."/>
            <person name="Baroncelli R."/>
        </authorList>
    </citation>
    <scope>NUCLEOTIDE SEQUENCE [LARGE SCALE GENOMIC DNA]</scope>
    <source>
        <strain evidence="8 9">LFN0009</strain>
    </source>
</reference>
<feature type="transmembrane region" description="Helical" evidence="7">
    <location>
        <begin position="322"/>
        <end position="342"/>
    </location>
</feature>
<feature type="transmembrane region" description="Helical" evidence="7">
    <location>
        <begin position="182"/>
        <end position="201"/>
    </location>
</feature>
<feature type="transmembrane region" description="Helical" evidence="7">
    <location>
        <begin position="53"/>
        <end position="76"/>
    </location>
</feature>
<keyword evidence="4 7" id="KW-0812">Transmembrane</keyword>
<feature type="transmembrane region" description="Helical" evidence="7">
    <location>
        <begin position="6"/>
        <end position="32"/>
    </location>
</feature>
<protein>
    <submittedName>
        <fullName evidence="8">Plasma membrane iron permease</fullName>
    </submittedName>
</protein>
<dbReference type="EMBL" id="WIGN01000448">
    <property type="protein sequence ID" value="KAF6792706.1"/>
    <property type="molecule type" value="Genomic_DNA"/>
</dbReference>
<accession>A0A8H6IQT4</accession>
<evidence type="ECO:0000313" key="9">
    <source>
        <dbReference type="Proteomes" id="UP000652219"/>
    </source>
</evidence>
<dbReference type="Pfam" id="PF03239">
    <property type="entry name" value="FTR1"/>
    <property type="match status" value="1"/>
</dbReference>
<feature type="transmembrane region" description="Helical" evidence="7">
    <location>
        <begin position="88"/>
        <end position="110"/>
    </location>
</feature>
<sequence>MTVNVFSVPVFLVVFRESLETGIIVSVLLAFLKQTLGGSGQDAQVYKAMRKQVWLGTAIGLLVCLIVAGVIIGVFYGVGKDSWQAHEYYYEASFALSASIIITLMGVALLRVGKLQDKWRVKLAKAMEPPPKTSSSAGQSRWKRNKEKYVMFVLPFITVLREGIEAIVFLAGVTFAAPATSVPLPVVVGLIVGIFVSYLLYKSGSTSKLQIFLVASTCLLYIVAAGLFSRAVWFFEAQKWNDAVGGDAAEVGSGPGSYDIDKSVWHVNVSTTHHSSLRAEYFTNRKWLTPLQCCSPQLNGGGGWGLLNAIFGWNNSATYGSVISYNVYWITVMTWLAALRFHEVKGHWPLMKSKTSDKVSVPPGSLSRTDDVAVEESKKGAAMTTNAL</sequence>
<evidence type="ECO:0000256" key="2">
    <source>
        <dbReference type="ARBA" id="ARBA00008333"/>
    </source>
</evidence>
<keyword evidence="9" id="KW-1185">Reference proteome</keyword>
<proteinExistence type="inferred from homology"/>
<keyword evidence="3" id="KW-0410">Iron transport</keyword>
<keyword evidence="3" id="KW-0813">Transport</keyword>